<name>A0ACB7RGW3_HYAAI</name>
<gene>
    <name evidence="1" type="ORF">HPB50_002103</name>
</gene>
<evidence type="ECO:0000313" key="2">
    <source>
        <dbReference type="Proteomes" id="UP000821845"/>
    </source>
</evidence>
<dbReference type="Proteomes" id="UP000821845">
    <property type="component" value="Chromosome 9"/>
</dbReference>
<accession>A0ACB7RGW3</accession>
<protein>
    <submittedName>
        <fullName evidence="1">Uncharacterized protein</fullName>
    </submittedName>
</protein>
<sequence>MKKTWEYTLTGFGDSLERRRIAFLDPLPKPNVCSVCGMVSSNIWILPCGHSLCEFCEEQVEDPPTCPKDNYDYVRDELTSVNFTLEDIGERRVLCAVAGAKCDFDGTLHEMLSHIVDCTANENVCAKCGRPVVRKDAFDHYLECPGSDSTSARGPDNAAPPPALETLEALKKDLGTLRQCASSALLEQATSYVEATNSLLEHVTELESELLRMEDLVAGQDSEATIRASKVPNPFGPYRAASKPGVFIETTAFSDAHSISSLDGGKQTEMDIVTGPCTLAGYTFQVKCHAERSEAGEVRLQFVFFLESGEWDDSLEWPFTKKVHLVLSHPVDAKKDIRLPLTEAEREGSGRKPVPGVPNNGYATVDIPWKRVLDQGFICMGKLYVNVEFE</sequence>
<reference evidence="1" key="1">
    <citation type="submission" date="2020-05" db="EMBL/GenBank/DDBJ databases">
        <title>Large-scale comparative analyses of tick genomes elucidate their genetic diversity and vector capacities.</title>
        <authorList>
            <person name="Jia N."/>
            <person name="Wang J."/>
            <person name="Shi W."/>
            <person name="Du L."/>
            <person name="Sun Y."/>
            <person name="Zhan W."/>
            <person name="Jiang J."/>
            <person name="Wang Q."/>
            <person name="Zhang B."/>
            <person name="Ji P."/>
            <person name="Sakyi L.B."/>
            <person name="Cui X."/>
            <person name="Yuan T."/>
            <person name="Jiang B."/>
            <person name="Yang W."/>
            <person name="Lam T.T.-Y."/>
            <person name="Chang Q."/>
            <person name="Ding S."/>
            <person name="Wang X."/>
            <person name="Zhu J."/>
            <person name="Ruan X."/>
            <person name="Zhao L."/>
            <person name="Wei J."/>
            <person name="Que T."/>
            <person name="Du C."/>
            <person name="Cheng J."/>
            <person name="Dai P."/>
            <person name="Han X."/>
            <person name="Huang E."/>
            <person name="Gao Y."/>
            <person name="Liu J."/>
            <person name="Shao H."/>
            <person name="Ye R."/>
            <person name="Li L."/>
            <person name="Wei W."/>
            <person name="Wang X."/>
            <person name="Wang C."/>
            <person name="Yang T."/>
            <person name="Huo Q."/>
            <person name="Li W."/>
            <person name="Guo W."/>
            <person name="Chen H."/>
            <person name="Zhou L."/>
            <person name="Ni X."/>
            <person name="Tian J."/>
            <person name="Zhou Y."/>
            <person name="Sheng Y."/>
            <person name="Liu T."/>
            <person name="Pan Y."/>
            <person name="Xia L."/>
            <person name="Li J."/>
            <person name="Zhao F."/>
            <person name="Cao W."/>
        </authorList>
    </citation>
    <scope>NUCLEOTIDE SEQUENCE</scope>
    <source>
        <strain evidence="1">Hyas-2018</strain>
    </source>
</reference>
<evidence type="ECO:0000313" key="1">
    <source>
        <dbReference type="EMBL" id="KAH6921523.1"/>
    </source>
</evidence>
<comment type="caution">
    <text evidence="1">The sequence shown here is derived from an EMBL/GenBank/DDBJ whole genome shotgun (WGS) entry which is preliminary data.</text>
</comment>
<organism evidence="1 2">
    <name type="scientific">Hyalomma asiaticum</name>
    <name type="common">Tick</name>
    <dbReference type="NCBI Taxonomy" id="266040"/>
    <lineage>
        <taxon>Eukaryota</taxon>
        <taxon>Metazoa</taxon>
        <taxon>Ecdysozoa</taxon>
        <taxon>Arthropoda</taxon>
        <taxon>Chelicerata</taxon>
        <taxon>Arachnida</taxon>
        <taxon>Acari</taxon>
        <taxon>Parasitiformes</taxon>
        <taxon>Ixodida</taxon>
        <taxon>Ixodoidea</taxon>
        <taxon>Ixodidae</taxon>
        <taxon>Hyalomminae</taxon>
        <taxon>Hyalomma</taxon>
    </lineage>
</organism>
<keyword evidence="2" id="KW-1185">Reference proteome</keyword>
<proteinExistence type="predicted"/>
<dbReference type="EMBL" id="CM023489">
    <property type="protein sequence ID" value="KAH6921523.1"/>
    <property type="molecule type" value="Genomic_DNA"/>
</dbReference>